<dbReference type="SUPFAM" id="SSF54001">
    <property type="entry name" value="Cysteine proteinases"/>
    <property type="match status" value="1"/>
</dbReference>
<dbReference type="PROSITE" id="PS51935">
    <property type="entry name" value="NLPC_P60"/>
    <property type="match status" value="1"/>
</dbReference>
<evidence type="ECO:0000256" key="3">
    <source>
        <dbReference type="ARBA" id="ARBA00022801"/>
    </source>
</evidence>
<evidence type="ECO:0000313" key="7">
    <source>
        <dbReference type="EMBL" id="OLF13835.1"/>
    </source>
</evidence>
<sequence length="327" mass="34412">MLLAATTLVAPAPAAGQPTTVAGLLAHYYDLSKEAERVNEELLIFQETLAGQQRTSEAAKVAADEAKETAGRARRRAATVPNLDRMAEVLARRRGMDALSAFAASESPGDLLARLEGAALATQLTGSGGEDDVALAEAEQAARAAETAERAAEQAEKKVAKGAEEVRRRQGDLDRQISEVRGALDNLTPEQRSLLATMDDFGGEVVIPGGGVGGMLEFAVAQMGKPYLWGAVGPDSYDCSGLVQTAFASAGVRMPRVSRQQAQVGQRVARANVRAGDLIFYYEPVHHVAIAVDGQRAVHAPSFGESVKLSGIDAIGPITVIRRVIAS</sequence>
<feature type="region of interest" description="Disordered" evidence="5">
    <location>
        <begin position="147"/>
        <end position="172"/>
    </location>
</feature>
<evidence type="ECO:0000313" key="8">
    <source>
        <dbReference type="Proteomes" id="UP000185696"/>
    </source>
</evidence>
<evidence type="ECO:0000256" key="4">
    <source>
        <dbReference type="ARBA" id="ARBA00022807"/>
    </source>
</evidence>
<organism evidence="7 8">
    <name type="scientific">Actinophytocola xinjiangensis</name>
    <dbReference type="NCBI Taxonomy" id="485602"/>
    <lineage>
        <taxon>Bacteria</taxon>
        <taxon>Bacillati</taxon>
        <taxon>Actinomycetota</taxon>
        <taxon>Actinomycetes</taxon>
        <taxon>Pseudonocardiales</taxon>
        <taxon>Pseudonocardiaceae</taxon>
    </lineage>
</organism>
<gene>
    <name evidence="7" type="ORF">BLA60_01170</name>
</gene>
<accession>A0A7Z0WR97</accession>
<keyword evidence="4" id="KW-0788">Thiol protease</keyword>
<evidence type="ECO:0000259" key="6">
    <source>
        <dbReference type="PROSITE" id="PS51935"/>
    </source>
</evidence>
<name>A0A7Z0WR97_9PSEU</name>
<dbReference type="PANTHER" id="PTHR47359:SF3">
    <property type="entry name" value="NLP_P60 DOMAIN-CONTAINING PROTEIN-RELATED"/>
    <property type="match status" value="1"/>
</dbReference>
<dbReference type="GO" id="GO:0006508">
    <property type="term" value="P:proteolysis"/>
    <property type="evidence" value="ECO:0007669"/>
    <property type="project" value="UniProtKB-KW"/>
</dbReference>
<comment type="similarity">
    <text evidence="1">Belongs to the peptidase C40 family.</text>
</comment>
<evidence type="ECO:0000256" key="5">
    <source>
        <dbReference type="SAM" id="MobiDB-lite"/>
    </source>
</evidence>
<dbReference type="OrthoDB" id="5177647at2"/>
<keyword evidence="8" id="KW-1185">Reference proteome</keyword>
<dbReference type="GO" id="GO:0008234">
    <property type="term" value="F:cysteine-type peptidase activity"/>
    <property type="evidence" value="ECO:0007669"/>
    <property type="project" value="UniProtKB-KW"/>
</dbReference>
<protein>
    <recommendedName>
        <fullName evidence="6">NlpC/P60 domain-containing protein</fullName>
    </recommendedName>
</protein>
<dbReference type="InterPro" id="IPR051794">
    <property type="entry name" value="PG_Endopeptidase_C40"/>
</dbReference>
<dbReference type="EMBL" id="MSIF01000001">
    <property type="protein sequence ID" value="OLF13835.1"/>
    <property type="molecule type" value="Genomic_DNA"/>
</dbReference>
<dbReference type="InterPro" id="IPR038765">
    <property type="entry name" value="Papain-like_cys_pep_sf"/>
</dbReference>
<dbReference type="RefSeq" id="WP_075130783.1">
    <property type="nucleotide sequence ID" value="NZ_MSIF01000001.1"/>
</dbReference>
<dbReference type="Proteomes" id="UP000185696">
    <property type="component" value="Unassembled WGS sequence"/>
</dbReference>
<keyword evidence="3" id="KW-0378">Hydrolase</keyword>
<comment type="caution">
    <text evidence="7">The sequence shown here is derived from an EMBL/GenBank/DDBJ whole genome shotgun (WGS) entry which is preliminary data.</text>
</comment>
<feature type="domain" description="NlpC/P60" evidence="6">
    <location>
        <begin position="209"/>
        <end position="327"/>
    </location>
</feature>
<dbReference type="Pfam" id="PF00877">
    <property type="entry name" value="NLPC_P60"/>
    <property type="match status" value="1"/>
</dbReference>
<reference evidence="7 8" key="1">
    <citation type="submission" date="2016-12" db="EMBL/GenBank/DDBJ databases">
        <title>The draft genome sequence of Actinophytocola xinjiangensis.</title>
        <authorList>
            <person name="Wang W."/>
            <person name="Yuan L."/>
        </authorList>
    </citation>
    <scope>NUCLEOTIDE SEQUENCE [LARGE SCALE GENOMIC DNA]</scope>
    <source>
        <strain evidence="7 8">CGMCC 4.4663</strain>
    </source>
</reference>
<proteinExistence type="inferred from homology"/>
<evidence type="ECO:0000256" key="2">
    <source>
        <dbReference type="ARBA" id="ARBA00022670"/>
    </source>
</evidence>
<dbReference type="Gene3D" id="3.90.1720.10">
    <property type="entry name" value="endopeptidase domain like (from Nostoc punctiforme)"/>
    <property type="match status" value="1"/>
</dbReference>
<dbReference type="InterPro" id="IPR000064">
    <property type="entry name" value="NLP_P60_dom"/>
</dbReference>
<dbReference type="AlphaFoldDB" id="A0A7Z0WR97"/>
<keyword evidence="2" id="KW-0645">Protease</keyword>
<dbReference type="PANTHER" id="PTHR47359">
    <property type="entry name" value="PEPTIDOGLYCAN DL-ENDOPEPTIDASE CWLO"/>
    <property type="match status" value="1"/>
</dbReference>
<evidence type="ECO:0000256" key="1">
    <source>
        <dbReference type="ARBA" id="ARBA00007074"/>
    </source>
</evidence>